<name>G5SL09_9BACT</name>
<evidence type="ECO:0000313" key="1">
    <source>
        <dbReference type="EMBL" id="EHH02014.1"/>
    </source>
</evidence>
<protein>
    <submittedName>
        <fullName evidence="1">Uncharacterized protein</fullName>
    </submittedName>
</protein>
<dbReference type="EMBL" id="AFFY01000001">
    <property type="protein sequence ID" value="EHH02014.1"/>
    <property type="molecule type" value="Genomic_DNA"/>
</dbReference>
<dbReference type="eggNOG" id="ENOG5030Y17">
    <property type="taxonomic scope" value="Bacteria"/>
</dbReference>
<organism evidence="1 2">
    <name type="scientific">Paraprevotella clara YIT 11840</name>
    <dbReference type="NCBI Taxonomy" id="762968"/>
    <lineage>
        <taxon>Bacteria</taxon>
        <taxon>Pseudomonadati</taxon>
        <taxon>Bacteroidota</taxon>
        <taxon>Bacteroidia</taxon>
        <taxon>Bacteroidales</taxon>
        <taxon>Prevotellaceae</taxon>
        <taxon>Paraprevotella</taxon>
    </lineage>
</organism>
<proteinExistence type="predicted"/>
<keyword evidence="2" id="KW-1185">Reference proteome</keyword>
<dbReference type="HOGENOM" id="CLU_215910_0_0_10"/>
<dbReference type="AlphaFoldDB" id="G5SL09"/>
<evidence type="ECO:0000313" key="2">
    <source>
        <dbReference type="Proteomes" id="UP000003598"/>
    </source>
</evidence>
<reference evidence="1 2" key="1">
    <citation type="submission" date="2011-03" db="EMBL/GenBank/DDBJ databases">
        <authorList>
            <person name="Weinstock G."/>
            <person name="Sodergren E."/>
            <person name="Clifton S."/>
            <person name="Fulton L."/>
            <person name="Fulton B."/>
            <person name="Courtney L."/>
            <person name="Fronick C."/>
            <person name="Harrison M."/>
            <person name="Strong C."/>
            <person name="Farmer C."/>
            <person name="Delahaunty K."/>
            <person name="Markovic C."/>
            <person name="Hall O."/>
            <person name="Minx P."/>
            <person name="Tomlinson C."/>
            <person name="Mitreva M."/>
            <person name="Hou S."/>
            <person name="Chen J."/>
            <person name="Wollam A."/>
            <person name="Pepin K.H."/>
            <person name="Johnson M."/>
            <person name="Bhonagiri V."/>
            <person name="Zhang X."/>
            <person name="Suruliraj S."/>
            <person name="Warren W."/>
            <person name="Chinwalla A."/>
            <person name="Mardis E.R."/>
            <person name="Wilson R.K."/>
        </authorList>
    </citation>
    <scope>NUCLEOTIDE SEQUENCE [LARGE SCALE GENOMIC DNA]</scope>
    <source>
        <strain evidence="1 2">YIT 11840</strain>
    </source>
</reference>
<dbReference type="STRING" id="762968.HMPREF9441_00026"/>
<dbReference type="Proteomes" id="UP000003598">
    <property type="component" value="Unassembled WGS sequence"/>
</dbReference>
<gene>
    <name evidence="1" type="ORF">HMPREF9441_00026</name>
</gene>
<comment type="caution">
    <text evidence="1">The sequence shown here is derived from an EMBL/GenBank/DDBJ whole genome shotgun (WGS) entry which is preliminary data.</text>
</comment>
<sequence length="49" mass="5449">MAVVVLHKGAFASADTRLEFLVVLRSCRLAGAYSVNCHFCCHSRCYLDD</sequence>
<accession>G5SL09</accession>